<dbReference type="Proteomes" id="UP000533905">
    <property type="component" value="Unassembled WGS sequence"/>
</dbReference>
<sequence length="262" mass="29128">MNKEIPHSDYDAHPETVDDDELNDYLAGIAEEIGWIVICFNSLEDSIANFLREMMLRDPYQDERLDVFLAEMGYMAKARALMHLYGQAVAHGAVHLPEGEVVELEKDLSLAATIRNGYAHADWSGLRADAYIKVKTRSSRSGILHRYKRIDKETADADITYIVSVGNRLVSVHELVQDSIYQRTNATEAASRTLPVIKYPVSADAKPRPSRAYDEGREDTLNALLALGYGAEEAATALRNVPYGLSAREGIEVALRTLEADS</sequence>
<protein>
    <recommendedName>
        <fullName evidence="1">Holliday junction DNA helicase RuvA C-terminal domain-containing protein</fullName>
    </recommendedName>
</protein>
<accession>A0A7Y2NZ88</accession>
<evidence type="ECO:0000313" key="2">
    <source>
        <dbReference type="EMBL" id="NNG22888.1"/>
    </source>
</evidence>
<organism evidence="2 3">
    <name type="scientific">Telluria aromaticivorans</name>
    <dbReference type="NCBI Taxonomy" id="2725995"/>
    <lineage>
        <taxon>Bacteria</taxon>
        <taxon>Pseudomonadati</taxon>
        <taxon>Pseudomonadota</taxon>
        <taxon>Betaproteobacteria</taxon>
        <taxon>Burkholderiales</taxon>
        <taxon>Oxalobacteraceae</taxon>
        <taxon>Telluria group</taxon>
        <taxon>Telluria</taxon>
    </lineage>
</organism>
<dbReference type="Pfam" id="PF07499">
    <property type="entry name" value="RuvA_C"/>
    <property type="match status" value="1"/>
</dbReference>
<dbReference type="GO" id="GO:0009378">
    <property type="term" value="F:four-way junction helicase activity"/>
    <property type="evidence" value="ECO:0007669"/>
    <property type="project" value="InterPro"/>
</dbReference>
<dbReference type="SUPFAM" id="SSF46929">
    <property type="entry name" value="DNA helicase RuvA subunit, C-terminal domain"/>
    <property type="match status" value="1"/>
</dbReference>
<comment type="caution">
    <text evidence="2">The sequence shown here is derived from an EMBL/GenBank/DDBJ whole genome shotgun (WGS) entry which is preliminary data.</text>
</comment>
<evidence type="ECO:0000259" key="1">
    <source>
        <dbReference type="Pfam" id="PF07499"/>
    </source>
</evidence>
<dbReference type="GO" id="GO:0009379">
    <property type="term" value="C:Holliday junction helicase complex"/>
    <property type="evidence" value="ECO:0007669"/>
    <property type="project" value="InterPro"/>
</dbReference>
<feature type="domain" description="Holliday junction DNA helicase RuvA C-terminal" evidence="1">
    <location>
        <begin position="217"/>
        <end position="258"/>
    </location>
</feature>
<dbReference type="GO" id="GO:0005524">
    <property type="term" value="F:ATP binding"/>
    <property type="evidence" value="ECO:0007669"/>
    <property type="project" value="InterPro"/>
</dbReference>
<dbReference type="RefSeq" id="WP_171082833.1">
    <property type="nucleotide sequence ID" value="NZ_JABAIV010000002.1"/>
</dbReference>
<dbReference type="GO" id="GO:0006281">
    <property type="term" value="P:DNA repair"/>
    <property type="evidence" value="ECO:0007669"/>
    <property type="project" value="InterPro"/>
</dbReference>
<keyword evidence="3" id="KW-1185">Reference proteome</keyword>
<dbReference type="CDD" id="cd14332">
    <property type="entry name" value="UBA_RuvA_C"/>
    <property type="match status" value="1"/>
</dbReference>
<dbReference type="InterPro" id="IPR011114">
    <property type="entry name" value="RuvA_C"/>
</dbReference>
<dbReference type="EMBL" id="JABAIV010000002">
    <property type="protein sequence ID" value="NNG22888.1"/>
    <property type="molecule type" value="Genomic_DNA"/>
</dbReference>
<reference evidence="2 3" key="1">
    <citation type="submission" date="2020-04" db="EMBL/GenBank/DDBJ databases">
        <title>Massilia sp. nov., a cold adapted bacteria isolated from Arctic soil.</title>
        <authorList>
            <person name="Son J."/>
            <person name="Ka J.-O."/>
        </authorList>
    </citation>
    <scope>NUCLEOTIDE SEQUENCE [LARGE SCALE GENOMIC DNA]</scope>
    <source>
        <strain evidence="2 3">ML15P13</strain>
    </source>
</reference>
<name>A0A7Y2NZ88_9BURK</name>
<dbReference type="AlphaFoldDB" id="A0A7Y2NZ88"/>
<evidence type="ECO:0000313" key="3">
    <source>
        <dbReference type="Proteomes" id="UP000533905"/>
    </source>
</evidence>
<proteinExistence type="predicted"/>
<dbReference type="GO" id="GO:0006310">
    <property type="term" value="P:DNA recombination"/>
    <property type="evidence" value="ECO:0007669"/>
    <property type="project" value="InterPro"/>
</dbReference>
<dbReference type="InterPro" id="IPR036267">
    <property type="entry name" value="RuvA_C_sf"/>
</dbReference>
<gene>
    <name evidence="2" type="ORF">HGB41_07715</name>
</gene>